<gene>
    <name evidence="3" type="primary">paaJ</name>
    <name evidence="3" type="ORF">EXE58_13870</name>
</gene>
<dbReference type="InterPro" id="IPR034904">
    <property type="entry name" value="FSCA_dom_sf"/>
</dbReference>
<accession>A0A4P7II87</accession>
<dbReference type="PANTHER" id="PTHR42831:SF3">
    <property type="entry name" value="1,2-PHENYLACETYL-COA EPOXIDASE, SUBUNIT D-RELATED"/>
    <property type="match status" value="1"/>
</dbReference>
<dbReference type="KEGG" id="nsn:EXE58_13870"/>
<evidence type="ECO:0000259" key="1">
    <source>
        <dbReference type="Pfam" id="PF01883"/>
    </source>
</evidence>
<name>A0A4P7II87_9ACTN</name>
<dbReference type="Gene3D" id="3.30.300.130">
    <property type="entry name" value="Fe-S cluster assembly (FSCA)"/>
    <property type="match status" value="1"/>
</dbReference>
<evidence type="ECO:0000259" key="2">
    <source>
        <dbReference type="Pfam" id="PF23451"/>
    </source>
</evidence>
<feature type="domain" description="MIP18 family-like" evidence="1">
    <location>
        <begin position="12"/>
        <end position="81"/>
    </location>
</feature>
<dbReference type="InterPro" id="IPR056572">
    <property type="entry name" value="Zn_ribbon_PaaD"/>
</dbReference>
<proteinExistence type="predicted"/>
<dbReference type="SUPFAM" id="SSF117916">
    <property type="entry name" value="Fe-S cluster assembly (FSCA) domain-like"/>
    <property type="match status" value="1"/>
</dbReference>
<evidence type="ECO:0000313" key="3">
    <source>
        <dbReference type="EMBL" id="QBX56443.1"/>
    </source>
</evidence>
<dbReference type="Proteomes" id="UP000294853">
    <property type="component" value="Chromosome"/>
</dbReference>
<dbReference type="NCBIfam" id="TIGR02159">
    <property type="entry name" value="PA_CoA_Oxy4"/>
    <property type="match status" value="1"/>
</dbReference>
<dbReference type="RefSeq" id="WP_135268430.1">
    <property type="nucleotide sequence ID" value="NZ_CP038436.1"/>
</dbReference>
<sequence length="169" mass="18125">MRTSTRSLERARSAAESVTDPELPMLTLAQLGVLRDVRLEGQRVVVDITPTYTGCPALATMSADVAERLRGEGFDDVEVRVSLHPAWSSDMITPEGRTALARAGISPPGPAPSRNGPVPLTLMPHARVVRCPQCASPATDLVSEFGATACKALYRCTACLEPFDHVKEI</sequence>
<dbReference type="PANTHER" id="PTHR42831">
    <property type="entry name" value="FE-S PROTEIN MATURATION AUXILIARY FACTOR YITW"/>
    <property type="match status" value="1"/>
</dbReference>
<dbReference type="EMBL" id="CP038436">
    <property type="protein sequence ID" value="QBX56443.1"/>
    <property type="molecule type" value="Genomic_DNA"/>
</dbReference>
<dbReference type="InterPro" id="IPR011883">
    <property type="entry name" value="PaaD-like"/>
</dbReference>
<dbReference type="AlphaFoldDB" id="A0A4P7II87"/>
<evidence type="ECO:0000313" key="4">
    <source>
        <dbReference type="Proteomes" id="UP000294853"/>
    </source>
</evidence>
<feature type="domain" description="PaaD zinc beta ribbon" evidence="2">
    <location>
        <begin position="121"/>
        <end position="167"/>
    </location>
</feature>
<dbReference type="InterPro" id="IPR002744">
    <property type="entry name" value="MIP18-like"/>
</dbReference>
<dbReference type="Pfam" id="PF23451">
    <property type="entry name" value="Zn_ribbon_PaaD"/>
    <property type="match status" value="1"/>
</dbReference>
<reference evidence="3 4" key="1">
    <citation type="submission" date="2019-03" db="EMBL/GenBank/DDBJ databases">
        <title>Three New Species of Nocardioides, Nocardioides euryhalodurans sp. nov., Nocardioides seonyuensis sp. nov. and Nocardioides eburneoflavus sp. nov. Iolated from Soil.</title>
        <authorList>
            <person name="Roh S.G."/>
            <person name="Lee C."/>
            <person name="Kim M.-K."/>
            <person name="Kim S.B."/>
        </authorList>
    </citation>
    <scope>NUCLEOTIDE SEQUENCE [LARGE SCALE GENOMIC DNA]</scope>
    <source>
        <strain evidence="3 4">MMS17-SY207-3</strain>
    </source>
</reference>
<protein>
    <submittedName>
        <fullName evidence="3">Phenylacetate-CoA oxygenase subunit PaaJ</fullName>
    </submittedName>
</protein>
<organism evidence="3 4">
    <name type="scientific">Nocardioides seonyuensis</name>
    <dbReference type="NCBI Taxonomy" id="2518371"/>
    <lineage>
        <taxon>Bacteria</taxon>
        <taxon>Bacillati</taxon>
        <taxon>Actinomycetota</taxon>
        <taxon>Actinomycetes</taxon>
        <taxon>Propionibacteriales</taxon>
        <taxon>Nocardioidaceae</taxon>
        <taxon>Nocardioides</taxon>
    </lineage>
</organism>
<dbReference type="Pfam" id="PF01883">
    <property type="entry name" value="FeS_assembly_P"/>
    <property type="match status" value="1"/>
</dbReference>
<dbReference type="InterPro" id="IPR052339">
    <property type="entry name" value="Fe-S_Maturation_MIP18"/>
</dbReference>
<dbReference type="OrthoDB" id="3684942at2"/>
<keyword evidence="4" id="KW-1185">Reference proteome</keyword>